<dbReference type="GO" id="GO:0005829">
    <property type="term" value="C:cytosol"/>
    <property type="evidence" value="ECO:0007669"/>
    <property type="project" value="TreeGrafter"/>
</dbReference>
<dbReference type="InterPro" id="IPR032465">
    <property type="entry name" value="ACMSD"/>
</dbReference>
<accession>A0A9W9FS37</accession>
<keyword evidence="3 8" id="KW-0210">Decarboxylase</keyword>
<evidence type="ECO:0000256" key="4">
    <source>
        <dbReference type="ARBA" id="ARBA00022833"/>
    </source>
</evidence>
<dbReference type="GO" id="GO:0019748">
    <property type="term" value="P:secondary metabolic process"/>
    <property type="evidence" value="ECO:0007669"/>
    <property type="project" value="TreeGrafter"/>
</dbReference>
<dbReference type="RefSeq" id="XP_056513988.1">
    <property type="nucleotide sequence ID" value="XM_056652921.1"/>
</dbReference>
<organism evidence="10 11">
    <name type="scientific">Penicillium alfredii</name>
    <dbReference type="NCBI Taxonomy" id="1506179"/>
    <lineage>
        <taxon>Eukaryota</taxon>
        <taxon>Fungi</taxon>
        <taxon>Dikarya</taxon>
        <taxon>Ascomycota</taxon>
        <taxon>Pezizomycotina</taxon>
        <taxon>Eurotiomycetes</taxon>
        <taxon>Eurotiomycetidae</taxon>
        <taxon>Eurotiales</taxon>
        <taxon>Aspergillaceae</taxon>
        <taxon>Penicillium</taxon>
    </lineage>
</organism>
<proteinExistence type="inferred from homology"/>
<protein>
    <recommendedName>
        <fullName evidence="7">6-methylsalicylate decarboxylase</fullName>
        <ecNumber evidence="7">4.1.1.52</ecNumber>
    </recommendedName>
</protein>
<dbReference type="GO" id="GO:0016787">
    <property type="term" value="F:hydrolase activity"/>
    <property type="evidence" value="ECO:0007669"/>
    <property type="project" value="InterPro"/>
</dbReference>
<dbReference type="GeneID" id="81392089"/>
<dbReference type="PANTHER" id="PTHR21240">
    <property type="entry name" value="2-AMINO-3-CARBOXYLMUCONATE-6-SEMIALDEHYDE DECARBOXYLASE"/>
    <property type="match status" value="1"/>
</dbReference>
<gene>
    <name evidence="10" type="ORF">NUU61_002339</name>
</gene>
<dbReference type="SUPFAM" id="SSF51556">
    <property type="entry name" value="Metallo-dependent hydrolases"/>
    <property type="match status" value="1"/>
</dbReference>
<keyword evidence="4" id="KW-0862">Zinc</keyword>
<dbReference type="GO" id="GO:0046872">
    <property type="term" value="F:metal ion binding"/>
    <property type="evidence" value="ECO:0007669"/>
    <property type="project" value="UniProtKB-KW"/>
</dbReference>
<comment type="caution">
    <text evidence="10">The sequence shown here is derived from an EMBL/GenBank/DDBJ whole genome shotgun (WGS) entry which is preliminary data.</text>
</comment>
<keyword evidence="5 8" id="KW-0456">Lyase</keyword>
<evidence type="ECO:0000313" key="10">
    <source>
        <dbReference type="EMBL" id="KAJ5104992.1"/>
    </source>
</evidence>
<evidence type="ECO:0000256" key="1">
    <source>
        <dbReference type="ARBA" id="ARBA00005871"/>
    </source>
</evidence>
<evidence type="ECO:0000256" key="6">
    <source>
        <dbReference type="ARBA" id="ARBA00036832"/>
    </source>
</evidence>
<dbReference type="EC" id="4.1.1.52" evidence="7"/>
<comment type="similarity">
    <text evidence="1">Belongs to the metallo-dependent hydrolases superfamily. ACMSD family.</text>
</comment>
<evidence type="ECO:0000259" key="9">
    <source>
        <dbReference type="Pfam" id="PF04909"/>
    </source>
</evidence>
<sequence>MAQPPPAGWLDIHGHFQPPMSSEEAQNSLKVFSRAKFILNEPAAWSAEEVLRYNDTANVRMQMLSFLPTTHDRLKRANDFGAAIVEKYPARFGLLAALPTDNPAACVAEIRRVTSTFRTPPDGFATTTVYNGVSLADPKLEPVWTELNARRAVVHIHPNAIAPSATELPTPLVEVAFDTTRTVISMLYSGVFRKFPNIQFVVGHCGAALPALSGRVELLGTEKWVANPNHITREEIKTQLGRLYVDTAATAKSGLVPAVQMCGVGRCVYGADCGVSCSTEATMEENRHDVQVFEREMSIPVNTIGENGWKLFPAAAKRAGSSYDT</sequence>
<dbReference type="GO" id="GO:0047596">
    <property type="term" value="F:6-methylsalicylate decarboxylase activity"/>
    <property type="evidence" value="ECO:0007669"/>
    <property type="project" value="UniProtKB-EC"/>
</dbReference>
<reference evidence="10" key="1">
    <citation type="submission" date="2022-11" db="EMBL/GenBank/DDBJ databases">
        <authorList>
            <person name="Petersen C."/>
        </authorList>
    </citation>
    <scope>NUCLEOTIDE SEQUENCE</scope>
    <source>
        <strain evidence="10">IBT 34128</strain>
    </source>
</reference>
<evidence type="ECO:0000256" key="2">
    <source>
        <dbReference type="ARBA" id="ARBA00022723"/>
    </source>
</evidence>
<keyword evidence="11" id="KW-1185">Reference proteome</keyword>
<dbReference type="Gene3D" id="3.20.20.140">
    <property type="entry name" value="Metal-dependent hydrolases"/>
    <property type="match status" value="1"/>
</dbReference>
<dbReference type="Proteomes" id="UP001141434">
    <property type="component" value="Unassembled WGS sequence"/>
</dbReference>
<dbReference type="InterPro" id="IPR032466">
    <property type="entry name" value="Metal_Hydrolase"/>
</dbReference>
<comment type="catalytic activity">
    <reaction evidence="6">
        <text>6-methylsalicylate + H(+) = 3-methylphenol + CO2</text>
        <dbReference type="Rhea" id="RHEA:23112"/>
        <dbReference type="ChEBI" id="CHEBI:15378"/>
        <dbReference type="ChEBI" id="CHEBI:16526"/>
        <dbReference type="ChEBI" id="CHEBI:17231"/>
        <dbReference type="ChEBI" id="CHEBI:36658"/>
        <dbReference type="EC" id="4.1.1.52"/>
    </reaction>
    <physiologicalReaction direction="left-to-right" evidence="6">
        <dbReference type="Rhea" id="RHEA:23113"/>
    </physiologicalReaction>
</comment>
<evidence type="ECO:0000256" key="8">
    <source>
        <dbReference type="RuleBase" id="RU366045"/>
    </source>
</evidence>
<dbReference type="InterPro" id="IPR006680">
    <property type="entry name" value="Amidohydro-rel"/>
</dbReference>
<dbReference type="AlphaFoldDB" id="A0A9W9FS37"/>
<name>A0A9W9FS37_9EURO</name>
<dbReference type="PANTHER" id="PTHR21240:SF29">
    <property type="entry name" value="AMIDOHYDROLASE-RELATED DOMAIN-CONTAINING PROTEIN"/>
    <property type="match status" value="1"/>
</dbReference>
<evidence type="ECO:0000313" key="11">
    <source>
        <dbReference type="Proteomes" id="UP001141434"/>
    </source>
</evidence>
<feature type="domain" description="Amidohydrolase-related" evidence="9">
    <location>
        <begin position="81"/>
        <end position="273"/>
    </location>
</feature>
<evidence type="ECO:0000256" key="7">
    <source>
        <dbReference type="ARBA" id="ARBA00038889"/>
    </source>
</evidence>
<dbReference type="Pfam" id="PF04909">
    <property type="entry name" value="Amidohydro_2"/>
    <property type="match status" value="1"/>
</dbReference>
<evidence type="ECO:0000256" key="3">
    <source>
        <dbReference type="ARBA" id="ARBA00022793"/>
    </source>
</evidence>
<reference evidence="10" key="2">
    <citation type="journal article" date="2023" name="IMA Fungus">
        <title>Comparative genomic study of the Penicillium genus elucidates a diverse pangenome and 15 lateral gene transfer events.</title>
        <authorList>
            <person name="Petersen C."/>
            <person name="Sorensen T."/>
            <person name="Nielsen M.R."/>
            <person name="Sondergaard T.E."/>
            <person name="Sorensen J.L."/>
            <person name="Fitzpatrick D.A."/>
            <person name="Frisvad J.C."/>
            <person name="Nielsen K.L."/>
        </authorList>
    </citation>
    <scope>NUCLEOTIDE SEQUENCE</scope>
    <source>
        <strain evidence="10">IBT 34128</strain>
    </source>
</reference>
<keyword evidence="2" id="KW-0479">Metal-binding</keyword>
<dbReference type="OrthoDB" id="2832284at2759"/>
<evidence type="ECO:0000256" key="5">
    <source>
        <dbReference type="ARBA" id="ARBA00023239"/>
    </source>
</evidence>
<dbReference type="EMBL" id="JAPMSZ010000004">
    <property type="protein sequence ID" value="KAJ5104992.1"/>
    <property type="molecule type" value="Genomic_DNA"/>
</dbReference>